<dbReference type="InParanoid" id="A0A2P5FJ11"/>
<gene>
    <name evidence="1" type="ORF">TorRG33x02_063460</name>
</gene>
<keyword evidence="2" id="KW-1185">Reference proteome</keyword>
<evidence type="ECO:0000313" key="1">
    <source>
        <dbReference type="EMBL" id="PON97756.1"/>
    </source>
</evidence>
<dbReference type="EMBL" id="JXTC01000029">
    <property type="protein sequence ID" value="PON97756.1"/>
    <property type="molecule type" value="Genomic_DNA"/>
</dbReference>
<organism evidence="1 2">
    <name type="scientific">Trema orientale</name>
    <name type="common">Charcoal tree</name>
    <name type="synonym">Celtis orientalis</name>
    <dbReference type="NCBI Taxonomy" id="63057"/>
    <lineage>
        <taxon>Eukaryota</taxon>
        <taxon>Viridiplantae</taxon>
        <taxon>Streptophyta</taxon>
        <taxon>Embryophyta</taxon>
        <taxon>Tracheophyta</taxon>
        <taxon>Spermatophyta</taxon>
        <taxon>Magnoliopsida</taxon>
        <taxon>eudicotyledons</taxon>
        <taxon>Gunneridae</taxon>
        <taxon>Pentapetalae</taxon>
        <taxon>rosids</taxon>
        <taxon>fabids</taxon>
        <taxon>Rosales</taxon>
        <taxon>Cannabaceae</taxon>
        <taxon>Trema</taxon>
    </lineage>
</organism>
<name>A0A2P5FJ11_TREOI</name>
<dbReference type="Proteomes" id="UP000237000">
    <property type="component" value="Unassembled WGS sequence"/>
</dbReference>
<sequence length="85" mass="9576">MNIKTRRANKVAYLTKAKEWIQSSAMFQIHQIPRAQNANAVELAAKDEELLNIVLVEFLSNKVLPRSQRAHSPNTTVSLIDGPIH</sequence>
<accession>A0A2P5FJ11</accession>
<comment type="caution">
    <text evidence="1">The sequence shown here is derived from an EMBL/GenBank/DDBJ whole genome shotgun (WGS) entry which is preliminary data.</text>
</comment>
<protein>
    <submittedName>
        <fullName evidence="1">Uncharacterized protein</fullName>
    </submittedName>
</protein>
<dbReference type="AlphaFoldDB" id="A0A2P5FJ11"/>
<evidence type="ECO:0000313" key="2">
    <source>
        <dbReference type="Proteomes" id="UP000237000"/>
    </source>
</evidence>
<reference evidence="2" key="1">
    <citation type="submission" date="2016-06" db="EMBL/GenBank/DDBJ databases">
        <title>Parallel loss of symbiosis genes in relatives of nitrogen-fixing non-legume Parasponia.</title>
        <authorList>
            <person name="Van Velzen R."/>
            <person name="Holmer R."/>
            <person name="Bu F."/>
            <person name="Rutten L."/>
            <person name="Van Zeijl A."/>
            <person name="Liu W."/>
            <person name="Santuari L."/>
            <person name="Cao Q."/>
            <person name="Sharma T."/>
            <person name="Shen D."/>
            <person name="Roswanjaya Y."/>
            <person name="Wardhani T."/>
            <person name="Kalhor M.S."/>
            <person name="Jansen J."/>
            <person name="Van den Hoogen J."/>
            <person name="Gungor B."/>
            <person name="Hartog M."/>
            <person name="Hontelez J."/>
            <person name="Verver J."/>
            <person name="Yang W.-C."/>
            <person name="Schijlen E."/>
            <person name="Repin R."/>
            <person name="Schilthuizen M."/>
            <person name="Schranz E."/>
            <person name="Heidstra R."/>
            <person name="Miyata K."/>
            <person name="Fedorova E."/>
            <person name="Kohlen W."/>
            <person name="Bisseling T."/>
            <person name="Smit S."/>
            <person name="Geurts R."/>
        </authorList>
    </citation>
    <scope>NUCLEOTIDE SEQUENCE [LARGE SCALE GENOMIC DNA]</scope>
    <source>
        <strain evidence="2">cv. RG33-2</strain>
    </source>
</reference>
<proteinExistence type="predicted"/>